<evidence type="ECO:0000313" key="2">
    <source>
        <dbReference type="EMBL" id="QHT75175.1"/>
    </source>
</evidence>
<reference evidence="2" key="1">
    <citation type="journal article" date="2020" name="Nature">
        <title>Giant virus diversity and host interactions through global metagenomics.</title>
        <authorList>
            <person name="Schulz F."/>
            <person name="Roux S."/>
            <person name="Paez-Espino D."/>
            <person name="Jungbluth S."/>
            <person name="Walsh D.A."/>
            <person name="Denef V.J."/>
            <person name="McMahon K.D."/>
            <person name="Konstantinidis K.T."/>
            <person name="Eloe-Fadrosh E.A."/>
            <person name="Kyrpides N.C."/>
            <person name="Woyke T."/>
        </authorList>
    </citation>
    <scope>NUCLEOTIDE SEQUENCE</scope>
    <source>
        <strain evidence="2">GVMAG-M-3300023179-63</strain>
    </source>
</reference>
<dbReference type="PANTHER" id="PTHR45890:SF1">
    <property type="entry name" value="AARF DOMAIN CONTAINING KINASE 2"/>
    <property type="match status" value="1"/>
</dbReference>
<accession>A0A6C0H4V1</accession>
<dbReference type="AlphaFoldDB" id="A0A6C0H4V1"/>
<dbReference type="EMBL" id="MN739864">
    <property type="protein sequence ID" value="QHT75175.1"/>
    <property type="molecule type" value="Genomic_DNA"/>
</dbReference>
<dbReference type="InterPro" id="IPR004147">
    <property type="entry name" value="ABC1_dom"/>
</dbReference>
<organism evidence="2">
    <name type="scientific">viral metagenome</name>
    <dbReference type="NCBI Taxonomy" id="1070528"/>
    <lineage>
        <taxon>unclassified sequences</taxon>
        <taxon>metagenomes</taxon>
        <taxon>organismal metagenomes</taxon>
    </lineage>
</organism>
<evidence type="ECO:0000259" key="1">
    <source>
        <dbReference type="Pfam" id="PF03109"/>
    </source>
</evidence>
<dbReference type="Pfam" id="PF03109">
    <property type="entry name" value="ABC1"/>
    <property type="match status" value="1"/>
</dbReference>
<dbReference type="SUPFAM" id="SSF56112">
    <property type="entry name" value="Protein kinase-like (PK-like)"/>
    <property type="match status" value="1"/>
</dbReference>
<proteinExistence type="predicted"/>
<sequence>MVLSIMYICFRITKLITIVLYEFIKYNNKRCVNYLFNIPTYRLESIKNICTKLEQENIVYVKIFQALCFDRDLLSAEEQCYLLKYTDNVPYQTNEIDYDLLDKLEHEFSITLTNRIPINCGIVGIVFDGVDSSNNKVIIKMLKKDILQKFTNVFNELLYVSYVCKYIPYIKSLKITKMLLDNEEILLNQMDFMKEVEAIEIFSTKYKNNKEFVFPKVYRQITEKYNNLLVMENIKGLKYKDIENMDETIKEEFAYVIHKFSILGILYYSLVHCDLHSGNVFFYMNNDTNSINDELVKYRVGIIDLGICCFPNKENQHAYYVFFNDIVMNQNYTNVEKLLYTIIQEKEVYTNFNANKKQQLINESIKCLELNTKEEVNTRLLIDLSKLFNKYNLNFTEEFNKIILSVHVVDHFGKDLSKNLKACQTKVLTDLTKFNELLEI</sequence>
<dbReference type="InterPro" id="IPR052402">
    <property type="entry name" value="ADCK_kinase"/>
</dbReference>
<protein>
    <recommendedName>
        <fullName evidence="1">ABC1 atypical kinase-like domain-containing protein</fullName>
    </recommendedName>
</protein>
<dbReference type="InterPro" id="IPR011009">
    <property type="entry name" value="Kinase-like_dom_sf"/>
</dbReference>
<dbReference type="PANTHER" id="PTHR45890">
    <property type="entry name" value="AARF DOMAIN CONTAINING KINASE 2 (PREDICTED)"/>
    <property type="match status" value="1"/>
</dbReference>
<name>A0A6C0H4V1_9ZZZZ</name>
<feature type="domain" description="ABC1 atypical kinase-like" evidence="1">
    <location>
        <begin position="114"/>
        <end position="337"/>
    </location>
</feature>